<gene>
    <name evidence="6" type="ORF">DQG23_14040</name>
</gene>
<dbReference type="SUPFAM" id="SSF53686">
    <property type="entry name" value="Tryptophan synthase beta subunit-like PLP-dependent enzymes"/>
    <property type="match status" value="1"/>
</dbReference>
<keyword evidence="4" id="KW-0663">Pyridoxal phosphate</keyword>
<dbReference type="InterPro" id="IPR023927">
    <property type="entry name" value="SbnA"/>
</dbReference>
<evidence type="ECO:0000256" key="1">
    <source>
        <dbReference type="ARBA" id="ARBA00001933"/>
    </source>
</evidence>
<reference evidence="6 7" key="1">
    <citation type="journal article" date="2009" name="Int. J. Syst. Evol. Microbiol.">
        <title>Paenibacillus contaminans sp. nov., isolated from a contaminated laboratory plate.</title>
        <authorList>
            <person name="Chou J.H."/>
            <person name="Lee J.H."/>
            <person name="Lin M.C."/>
            <person name="Chang P.S."/>
            <person name="Arun A.B."/>
            <person name="Young C.C."/>
            <person name="Chen W.M."/>
        </authorList>
    </citation>
    <scope>NUCLEOTIDE SEQUENCE [LARGE SCALE GENOMIC DNA]</scope>
    <source>
        <strain evidence="6 7">CKOBP-6</strain>
    </source>
</reference>
<evidence type="ECO:0000256" key="4">
    <source>
        <dbReference type="ARBA" id="ARBA00022898"/>
    </source>
</evidence>
<comment type="subunit">
    <text evidence="2">Homodimer.</text>
</comment>
<dbReference type="Pfam" id="PF00291">
    <property type="entry name" value="PALP"/>
    <property type="match status" value="1"/>
</dbReference>
<comment type="caution">
    <text evidence="6">The sequence shown here is derived from an EMBL/GenBank/DDBJ whole genome shotgun (WGS) entry which is preliminary data.</text>
</comment>
<evidence type="ECO:0000259" key="5">
    <source>
        <dbReference type="Pfam" id="PF00291"/>
    </source>
</evidence>
<dbReference type="NCBIfam" id="TIGR03945">
    <property type="entry name" value="PLP_SbnA_fam"/>
    <property type="match status" value="1"/>
</dbReference>
<dbReference type="GO" id="GO:1901605">
    <property type="term" value="P:alpha-amino acid metabolic process"/>
    <property type="evidence" value="ECO:0007669"/>
    <property type="project" value="UniProtKB-ARBA"/>
</dbReference>
<dbReference type="InterPro" id="IPR050214">
    <property type="entry name" value="Cys_Synth/Cystath_Beta-Synth"/>
</dbReference>
<evidence type="ECO:0000313" key="6">
    <source>
        <dbReference type="EMBL" id="RAV20631.1"/>
    </source>
</evidence>
<proteinExistence type="predicted"/>
<dbReference type="AlphaFoldDB" id="A0A329ML36"/>
<accession>A0A329ML36</accession>
<dbReference type="Proteomes" id="UP000250369">
    <property type="component" value="Unassembled WGS sequence"/>
</dbReference>
<dbReference type="GO" id="GO:0016740">
    <property type="term" value="F:transferase activity"/>
    <property type="evidence" value="ECO:0007669"/>
    <property type="project" value="UniProtKB-KW"/>
</dbReference>
<evidence type="ECO:0000256" key="3">
    <source>
        <dbReference type="ARBA" id="ARBA00022679"/>
    </source>
</evidence>
<dbReference type="EMBL" id="QMFB01000007">
    <property type="protein sequence ID" value="RAV20631.1"/>
    <property type="molecule type" value="Genomic_DNA"/>
</dbReference>
<dbReference type="InterPro" id="IPR036052">
    <property type="entry name" value="TrpB-like_PALP_sf"/>
</dbReference>
<dbReference type="CDD" id="cd01561">
    <property type="entry name" value="CBS_like"/>
    <property type="match status" value="1"/>
</dbReference>
<sequence>MILNEGILSAIGNTPLVRLAKLSEAFPFTVYGKLELMNPGGSSKDRPALRMIRHGLESGRIRAGTVIVESSSGNMAISLAKICSYIKLPLICVIDPKTTAQNRRIIEAYGARIEYVSEPDPATGEFLPARIDRVKRLLRNIENSYWPNQYENEHNARSHYNTTMKEIDAVLSPVDYLFCAVSTCGTIRGCAEYVRDFGLPTQIVGVDAVGSAIFGGPNGNRLLPGLGAGFVPKQLRLELIDHIMHVTDLECVRGCRALIRSESILAGGSSGAVVAALQRMSDRIEPGSNVVLILPDRGERYLDTVYSNEWVSSKLGDVSL</sequence>
<dbReference type="OrthoDB" id="9808024at2"/>
<evidence type="ECO:0000256" key="2">
    <source>
        <dbReference type="ARBA" id="ARBA00011738"/>
    </source>
</evidence>
<keyword evidence="7" id="KW-1185">Reference proteome</keyword>
<dbReference type="PANTHER" id="PTHR10314">
    <property type="entry name" value="CYSTATHIONINE BETA-SYNTHASE"/>
    <property type="match status" value="1"/>
</dbReference>
<dbReference type="RefSeq" id="WP_113031489.1">
    <property type="nucleotide sequence ID" value="NZ_QMFB01000007.1"/>
</dbReference>
<feature type="domain" description="Tryptophan synthase beta chain-like PALP" evidence="5">
    <location>
        <begin position="8"/>
        <end position="296"/>
    </location>
</feature>
<evidence type="ECO:0000313" key="7">
    <source>
        <dbReference type="Proteomes" id="UP000250369"/>
    </source>
</evidence>
<protein>
    <submittedName>
        <fullName evidence="6">2,3-diaminopropionate biosynthesis protein SbnA</fullName>
    </submittedName>
</protein>
<name>A0A329ML36_9BACL</name>
<dbReference type="Gene3D" id="3.40.50.1100">
    <property type="match status" value="2"/>
</dbReference>
<dbReference type="InterPro" id="IPR001926">
    <property type="entry name" value="TrpB-like_PALP"/>
</dbReference>
<organism evidence="6 7">
    <name type="scientific">Paenibacillus contaminans</name>
    <dbReference type="NCBI Taxonomy" id="450362"/>
    <lineage>
        <taxon>Bacteria</taxon>
        <taxon>Bacillati</taxon>
        <taxon>Bacillota</taxon>
        <taxon>Bacilli</taxon>
        <taxon>Bacillales</taxon>
        <taxon>Paenibacillaceae</taxon>
        <taxon>Paenibacillus</taxon>
    </lineage>
</organism>
<comment type="cofactor">
    <cofactor evidence="1">
        <name>pyridoxal 5'-phosphate</name>
        <dbReference type="ChEBI" id="CHEBI:597326"/>
    </cofactor>
</comment>
<keyword evidence="3" id="KW-0808">Transferase</keyword>